<dbReference type="FunFam" id="2.40.160.160:FF:000001">
    <property type="entry name" value="Intimin-like inverse autotransporter SinH"/>
    <property type="match status" value="1"/>
</dbReference>
<feature type="domain" description="Big-1" evidence="2">
    <location>
        <begin position="1142"/>
        <end position="1233"/>
    </location>
</feature>
<dbReference type="PANTHER" id="PTHR39576">
    <property type="entry name" value="ATTACHING AND EFFACING PROTEIN HOMOLOG-RELATED-RELATED"/>
    <property type="match status" value="1"/>
</dbReference>
<feature type="domain" description="Big-1" evidence="2">
    <location>
        <begin position="749"/>
        <end position="840"/>
    </location>
</feature>
<feature type="domain" description="Big-1" evidence="2">
    <location>
        <begin position="652"/>
        <end position="741"/>
    </location>
</feature>
<name>A0A0J8VR02_9ENTR</name>
<evidence type="ECO:0000313" key="3">
    <source>
        <dbReference type="EMBL" id="KMV35933.1"/>
    </source>
</evidence>
<evidence type="ECO:0000313" key="4">
    <source>
        <dbReference type="Proteomes" id="UP000037315"/>
    </source>
</evidence>
<dbReference type="GO" id="GO:0009279">
    <property type="term" value="C:cell outer membrane"/>
    <property type="evidence" value="ECO:0007669"/>
    <property type="project" value="TreeGrafter"/>
</dbReference>
<accession>A0A0J8VR02</accession>
<dbReference type="SMART" id="SM00634">
    <property type="entry name" value="BID_1"/>
    <property type="match status" value="10"/>
</dbReference>
<gene>
    <name evidence="3" type="ORF">ACH50_03595</name>
</gene>
<dbReference type="OrthoDB" id="8320584at2"/>
<dbReference type="InterPro" id="IPR048658">
    <property type="entry name" value="Invasin_D4"/>
</dbReference>
<comment type="caution">
    <text evidence="3">The sequence shown here is derived from an EMBL/GenBank/DDBJ whole genome shotgun (WGS) entry which is preliminary data.</text>
</comment>
<evidence type="ECO:0000259" key="2">
    <source>
        <dbReference type="PROSITE" id="PS51127"/>
    </source>
</evidence>
<dbReference type="PRINTS" id="PR01369">
    <property type="entry name" value="INTIMIN"/>
</dbReference>
<dbReference type="Gene3D" id="2.60.40.10">
    <property type="entry name" value="Immunoglobulins"/>
    <property type="match status" value="10"/>
</dbReference>
<dbReference type="Pfam" id="PF21764">
    <property type="entry name" value="Invasin_D4"/>
    <property type="match status" value="1"/>
</dbReference>
<feature type="domain" description="Big-1" evidence="2">
    <location>
        <begin position="945"/>
        <end position="1035"/>
    </location>
</feature>
<dbReference type="PROSITE" id="PS51127">
    <property type="entry name" value="BIG1"/>
    <property type="match status" value="10"/>
</dbReference>
<feature type="domain" description="Big-1" evidence="2">
    <location>
        <begin position="1043"/>
        <end position="1134"/>
    </location>
</feature>
<protein>
    <submittedName>
        <fullName evidence="3">Molybdenum cofactor biosynthesis protein</fullName>
    </submittedName>
</protein>
<dbReference type="PANTHER" id="PTHR39576:SF2">
    <property type="entry name" value="ATTACHING AND EFFACING PROTEIN HOMOLOG-RELATED"/>
    <property type="match status" value="1"/>
</dbReference>
<dbReference type="Gene3D" id="3.10.100.10">
    <property type="entry name" value="Mannose-Binding Protein A, subunit A"/>
    <property type="match status" value="1"/>
</dbReference>
<feature type="domain" description="Big-1" evidence="2">
    <location>
        <begin position="847"/>
        <end position="938"/>
    </location>
</feature>
<reference evidence="3 4" key="1">
    <citation type="submission" date="2015-06" db="EMBL/GenBank/DDBJ databases">
        <title>Genome sequencing of Cronobacter sp. strain DJ34 isolated from petroleum contaminated sludge of Duliajan Oil Fields, Assam, India.</title>
        <authorList>
            <person name="Pal S."/>
            <person name="Banerjee T.D."/>
            <person name="Roy A."/>
            <person name="Sar P."/>
            <person name="Kazy S.K."/>
        </authorList>
    </citation>
    <scope>NUCLEOTIDE SEQUENCE [LARGE SCALE GENOMIC DNA]</scope>
    <source>
        <strain evidence="3 4">DJ34</strain>
    </source>
</reference>
<comment type="similarity">
    <text evidence="1">Belongs to the intimin/invasin family.</text>
</comment>
<dbReference type="Gene3D" id="2.40.160.160">
    <property type="entry name" value="Inverse autotransporter, beta-domain"/>
    <property type="match status" value="1"/>
</dbReference>
<dbReference type="InterPro" id="IPR003535">
    <property type="entry name" value="Intimin/invasin_bac"/>
</dbReference>
<dbReference type="Proteomes" id="UP000037315">
    <property type="component" value="Unassembled WGS sequence"/>
</dbReference>
<dbReference type="InterPro" id="IPR016186">
    <property type="entry name" value="C-type_lectin-like/link_sf"/>
</dbReference>
<evidence type="ECO:0000256" key="1">
    <source>
        <dbReference type="ARBA" id="ARBA00010116"/>
    </source>
</evidence>
<feature type="domain" description="Big-1" evidence="2">
    <location>
        <begin position="344"/>
        <end position="434"/>
    </location>
</feature>
<dbReference type="Pfam" id="PF02369">
    <property type="entry name" value="Big_1"/>
    <property type="match status" value="10"/>
</dbReference>
<dbReference type="InterPro" id="IPR038177">
    <property type="entry name" value="IAT_beta_sf"/>
</dbReference>
<dbReference type="Pfam" id="PF11924">
    <property type="entry name" value="IAT_beta"/>
    <property type="match status" value="1"/>
</dbReference>
<dbReference type="STRING" id="1121863.GCA_000621185_02860"/>
<dbReference type="GO" id="GO:0007155">
    <property type="term" value="P:cell adhesion"/>
    <property type="evidence" value="ECO:0007669"/>
    <property type="project" value="InterPro"/>
</dbReference>
<dbReference type="InterPro" id="IPR051715">
    <property type="entry name" value="Intimin-Invasin_domain"/>
</dbReference>
<dbReference type="InterPro" id="IPR024519">
    <property type="entry name" value="IAT_beta"/>
</dbReference>
<dbReference type="SUPFAM" id="SSF49373">
    <property type="entry name" value="Invasin/intimin cell-adhesion fragments"/>
    <property type="match status" value="11"/>
</dbReference>
<dbReference type="PATRIC" id="fig|1656095.3.peg.2813"/>
<feature type="domain" description="Big-1" evidence="2">
    <location>
        <begin position="538"/>
        <end position="642"/>
    </location>
</feature>
<dbReference type="InterPro" id="IPR013783">
    <property type="entry name" value="Ig-like_fold"/>
</dbReference>
<organism evidence="3 4">
    <name type="scientific">Franconibacter pulveris</name>
    <dbReference type="NCBI Taxonomy" id="435910"/>
    <lineage>
        <taxon>Bacteria</taxon>
        <taxon>Pseudomonadati</taxon>
        <taxon>Pseudomonadota</taxon>
        <taxon>Gammaproteobacteria</taxon>
        <taxon>Enterobacterales</taxon>
        <taxon>Enterobacteriaceae</taxon>
        <taxon>Franconibacter</taxon>
    </lineage>
</organism>
<dbReference type="EMBL" id="LFEJ01000004">
    <property type="protein sequence ID" value="KMV35933.1"/>
    <property type="molecule type" value="Genomic_DNA"/>
</dbReference>
<feature type="domain" description="Big-1" evidence="2">
    <location>
        <begin position="440"/>
        <end position="530"/>
    </location>
</feature>
<dbReference type="Gene3D" id="2.60.40.1080">
    <property type="match status" value="1"/>
</dbReference>
<sequence>MEYSFFKGRDRSIKIFAWGQICLQALFPIIASFSASSVAAKDNLESEPVEYSEPVSRFANLMATEGMDGVESSAKAMAVGKAASDAEKWLNQFGTARLDLNVDNDGNWDQSSFDMLLPLYDNAKSVWFTQFGLRAPDGRVTSNIGSGVRTYNIENWMLGGNVFFDDDLTGKNRRIGFGAEAWTNYLKLSANNYIGTSQWHDSRDLDGYYEKPADGFDIRAEGYMPAWPQMGAKLVYEQYYGKDVALFDTDHLQNNPSAVTVGLSYTPVPLISLATNYRKGQDSMDDTQFQLNLRYQPGQSWREQLDPDNVRLLRTLAGSRYDLVERNNEIILQYKKKHVEGVNKLAIQAITDNAPADGLAQNTVQVVATDSDDAPVPNAPVAWSVTGSATLSAFASVTNSQGVATVNLTNVAEETVQVTATSGAKSATQASHFVPVTVSHLTLTPDKDGSVANGAMANSAVATVTDVNNRPIANAKVSWTLSSPARLKASDTTTNEKGQARAEFVSDKAGQVTLKVNAGELSAEQQSTFVSDAAGAKIASFIAVTNGSPANGSTPDTALVTVTDANGNPVSGMSVSLTADKSTVAFLSTQAKKRGKAKGNMKAQTDGQGQVRVVFTDTVSESVTLTATLENGDNQQLVEQFVADNSSAALQELTLTRDNSVADGIATNAAKVSVKDANGNPVSGMHVNWLSDKGTVSFKSDAVTDDKGEAVETFTDTVAETVTVKAQLDNGSNLTTQSHFVADQQTATLQNLNVTKDGSPADGTQANTAQVYVKDAKGNPLAGQDVTWSSDKAGVVFASGGKSDDSGKATVSYTSSVAQTFQLKAQLANGQNLTASSSFVADTASEHIKSYSVTSGALANGTDTNSATVIVTDNNNNPVSDASVTWSISGSARLSAEIGTTDRDGKLSVTFTDTKAEAVNVRVQLGSSISETKSSTFVGDNGSAKIGELAVTSGALANGTATNAGKVTVVDANGNPLSGLTVTWTVTGNGKLSASESVTAADGTATVTIADTKAEQVTLSAAVNGDTQSKPMTFVADASSATIQTMTLDVDGSKANGVAANKATVQVVDGQKNPVSGLDVSWIADKTTVQLSPSGKTDSEGKASVTFTDTVAQPVTLKASLPNGNNKSTVSQFIADISTATIADMVISPDNVRADGVAQNVATVTVKDAQGNILPGQNVSWNASRSSVVLTPSGITDANGQAHVTMTDNVGGNVDITATLDNASTLTKQANFLSINVTKLQPSRWGQDANGNPITFTATVTDSSGAPVANSEVAFSNTGKGVLSATTAMTDSSGNAVVSLTDLYGEEVTVAARATVNPQDSGLQKTVTFYAQSITKVIAGGHTFDAASGFPKTGFRSAIFQLIINDDVANNANYTWSTDHYEWVRADANGNVQMVTTPESGSNTVTVTAMPKWGGQPLTYTFTLQHWIMALNHSSTNPSDAERYCAEENLEVPSYTVLSNGQIEGKATRAVGTLWGEWGALSQYSWGHSSPIESDWAKETNPSNGQRVYVNWYTGYVYGSPSEGELMDIACHKGF</sequence>
<dbReference type="InterPro" id="IPR003344">
    <property type="entry name" value="Big_1_dom"/>
</dbReference>
<proteinExistence type="inferred from homology"/>
<feature type="domain" description="Big-1" evidence="2">
    <location>
        <begin position="1237"/>
        <end position="1330"/>
    </location>
</feature>
<keyword evidence="4" id="KW-1185">Reference proteome</keyword>
<dbReference type="InterPro" id="IPR008964">
    <property type="entry name" value="Invasin/intimin_cell_adhesion"/>
</dbReference>